<dbReference type="PROSITE" id="PS51007">
    <property type="entry name" value="CYTC"/>
    <property type="match status" value="1"/>
</dbReference>
<dbReference type="InterPro" id="IPR002327">
    <property type="entry name" value="Cyt_c_1A/1B"/>
</dbReference>
<dbReference type="InterPro" id="IPR036909">
    <property type="entry name" value="Cyt_c-like_dom_sf"/>
</dbReference>
<reference evidence="9 10" key="1">
    <citation type="submission" date="2022-06" db="EMBL/GenBank/DDBJ databases">
        <title>Roseomonas CN29.</title>
        <authorList>
            <person name="Cheng Y."/>
            <person name="He X."/>
        </authorList>
    </citation>
    <scope>NUCLEOTIDE SEQUENCE [LARGE SCALE GENOMIC DNA]</scope>
    <source>
        <strain evidence="9 10">CN29</strain>
    </source>
</reference>
<dbReference type="RefSeq" id="WP_257719194.1">
    <property type="nucleotide sequence ID" value="NZ_JANJOU010000036.1"/>
</dbReference>
<keyword evidence="4" id="KW-0249">Electron transport</keyword>
<keyword evidence="5 6" id="KW-0408">Iron</keyword>
<dbReference type="SUPFAM" id="SSF46626">
    <property type="entry name" value="Cytochrome c"/>
    <property type="match status" value="1"/>
</dbReference>
<dbReference type="EMBL" id="JANJOU010000036">
    <property type="protein sequence ID" value="MCR0985548.1"/>
    <property type="molecule type" value="Genomic_DNA"/>
</dbReference>
<keyword evidence="1" id="KW-0813">Transport</keyword>
<sequence>MRPLLLALALVALSAPAFAADADKGKTLFQRQCAVCHQVAQPRNGVGPHLQGVVGRAAASVQGFSYSPALKGAGLDWTPEQLDAYLANPTGKVPGTRMAVRVANESDRADIVAFLQGSAAP</sequence>
<feature type="signal peptide" evidence="7">
    <location>
        <begin position="1"/>
        <end position="19"/>
    </location>
</feature>
<dbReference type="Proteomes" id="UP001524642">
    <property type="component" value="Unassembled WGS sequence"/>
</dbReference>
<evidence type="ECO:0000313" key="10">
    <source>
        <dbReference type="Proteomes" id="UP001524642"/>
    </source>
</evidence>
<evidence type="ECO:0000256" key="3">
    <source>
        <dbReference type="ARBA" id="ARBA00022723"/>
    </source>
</evidence>
<name>A0ABT1XDN3_9PROT</name>
<dbReference type="PANTHER" id="PTHR11961">
    <property type="entry name" value="CYTOCHROME C"/>
    <property type="match status" value="1"/>
</dbReference>
<evidence type="ECO:0000256" key="7">
    <source>
        <dbReference type="SAM" id="SignalP"/>
    </source>
</evidence>
<dbReference type="Pfam" id="PF00034">
    <property type="entry name" value="Cytochrom_C"/>
    <property type="match status" value="1"/>
</dbReference>
<dbReference type="Gene3D" id="1.10.760.10">
    <property type="entry name" value="Cytochrome c-like domain"/>
    <property type="match status" value="1"/>
</dbReference>
<keyword evidence="2 6" id="KW-0349">Heme</keyword>
<evidence type="ECO:0000313" key="9">
    <source>
        <dbReference type="EMBL" id="MCR0985548.1"/>
    </source>
</evidence>
<keyword evidence="3 6" id="KW-0479">Metal-binding</keyword>
<proteinExistence type="predicted"/>
<evidence type="ECO:0000256" key="2">
    <source>
        <dbReference type="ARBA" id="ARBA00022617"/>
    </source>
</evidence>
<keyword evidence="10" id="KW-1185">Reference proteome</keyword>
<feature type="domain" description="Cytochrome c" evidence="8">
    <location>
        <begin position="20"/>
        <end position="119"/>
    </location>
</feature>
<comment type="caution">
    <text evidence="9">The sequence shown here is derived from an EMBL/GenBank/DDBJ whole genome shotgun (WGS) entry which is preliminary data.</text>
</comment>
<dbReference type="PRINTS" id="PR00604">
    <property type="entry name" value="CYTCHRMECIAB"/>
</dbReference>
<keyword evidence="7" id="KW-0732">Signal</keyword>
<protein>
    <submittedName>
        <fullName evidence="9">C-type cytochrome</fullName>
    </submittedName>
</protein>
<organism evidence="9 10">
    <name type="scientific">Roseomonas populi</name>
    <dbReference type="NCBI Taxonomy" id="3121582"/>
    <lineage>
        <taxon>Bacteria</taxon>
        <taxon>Pseudomonadati</taxon>
        <taxon>Pseudomonadota</taxon>
        <taxon>Alphaproteobacteria</taxon>
        <taxon>Acetobacterales</taxon>
        <taxon>Roseomonadaceae</taxon>
        <taxon>Roseomonas</taxon>
    </lineage>
</organism>
<accession>A0ABT1XDN3</accession>
<evidence type="ECO:0000256" key="6">
    <source>
        <dbReference type="PROSITE-ProRule" id="PRU00433"/>
    </source>
</evidence>
<evidence type="ECO:0000259" key="8">
    <source>
        <dbReference type="PROSITE" id="PS51007"/>
    </source>
</evidence>
<evidence type="ECO:0000256" key="4">
    <source>
        <dbReference type="ARBA" id="ARBA00022982"/>
    </source>
</evidence>
<dbReference type="InterPro" id="IPR009056">
    <property type="entry name" value="Cyt_c-like_dom"/>
</dbReference>
<gene>
    <name evidence="9" type="ORF">NRP21_26195</name>
</gene>
<evidence type="ECO:0000256" key="5">
    <source>
        <dbReference type="ARBA" id="ARBA00023004"/>
    </source>
</evidence>
<evidence type="ECO:0000256" key="1">
    <source>
        <dbReference type="ARBA" id="ARBA00022448"/>
    </source>
</evidence>
<feature type="chain" id="PRO_5047490193" evidence="7">
    <location>
        <begin position="20"/>
        <end position="121"/>
    </location>
</feature>